<organism evidence="7">
    <name type="scientific">Corethrella appendiculata</name>
    <dbReference type="NCBI Taxonomy" id="1370023"/>
    <lineage>
        <taxon>Eukaryota</taxon>
        <taxon>Metazoa</taxon>
        <taxon>Ecdysozoa</taxon>
        <taxon>Arthropoda</taxon>
        <taxon>Hexapoda</taxon>
        <taxon>Insecta</taxon>
        <taxon>Pterygota</taxon>
        <taxon>Neoptera</taxon>
        <taxon>Endopterygota</taxon>
        <taxon>Diptera</taxon>
        <taxon>Nematocera</taxon>
        <taxon>Culicoidea</taxon>
        <taxon>Chaoboridae</taxon>
        <taxon>Corethrella</taxon>
    </lineage>
</organism>
<feature type="region of interest" description="Disordered" evidence="4">
    <location>
        <begin position="71"/>
        <end position="119"/>
    </location>
</feature>
<evidence type="ECO:0000256" key="2">
    <source>
        <dbReference type="ARBA" id="ARBA00023180"/>
    </source>
</evidence>
<dbReference type="InterPro" id="IPR001314">
    <property type="entry name" value="Peptidase_S1A"/>
</dbReference>
<feature type="compositionally biased region" description="Low complexity" evidence="4">
    <location>
        <begin position="92"/>
        <end position="102"/>
    </location>
</feature>
<feature type="chain" id="PRO_5004660017" evidence="5">
    <location>
        <begin position="28"/>
        <end position="413"/>
    </location>
</feature>
<evidence type="ECO:0000313" key="7">
    <source>
        <dbReference type="EMBL" id="JAB56207.1"/>
    </source>
</evidence>
<evidence type="ECO:0000256" key="4">
    <source>
        <dbReference type="SAM" id="MobiDB-lite"/>
    </source>
</evidence>
<dbReference type="InterPro" id="IPR043504">
    <property type="entry name" value="Peptidase_S1_PA_chymotrypsin"/>
</dbReference>
<dbReference type="InterPro" id="IPR051487">
    <property type="entry name" value="Ser/Thr_Proteases_Immune/Dev"/>
</dbReference>
<sequence>MLKMLCCKRIIFLLLFLFCAKISPITTNESEKSENLSEDDLSVTTLTVKPFTRSRFNLRLWSTTIEPNSTTVKVTEKPNPSGSGRKQKRTRTTTTTEAPTSTTEHHSSTEPVTTTTEISTSTLTEITSSTTTTELLPTTTTEKLSTPGCGLQYENNYPWVAVLEHTDPNGRTKKKTLSKGVLIDPHFVLTTISSLHNTYPFWVVSRVRLGDRPTWSNTDNDDDDENDEDDENNDYNFNSSKNLTRQPIAVEIATVFKHEKKDLALIKLVEPITISDSIRPICLPSNDEYESLDLQLHMCKKLKNTFQPQNLNKFIAVTPVKLQDCHIMFRRRHALFSNKELCAWDEEGDSCTGDLGGPLMAKSKTGRYHLIGLKSYAQTKKDVDLDGLPGVYTRIGSYLKWLRAAMHASLEHQ</sequence>
<evidence type="ECO:0000259" key="6">
    <source>
        <dbReference type="PROSITE" id="PS50240"/>
    </source>
</evidence>
<dbReference type="Pfam" id="PF00089">
    <property type="entry name" value="Trypsin"/>
    <property type="match status" value="1"/>
</dbReference>
<feature type="region of interest" description="Disordered" evidence="4">
    <location>
        <begin position="213"/>
        <end position="240"/>
    </location>
</feature>
<dbReference type="PANTHER" id="PTHR24256">
    <property type="entry name" value="TRYPTASE-RELATED"/>
    <property type="match status" value="1"/>
</dbReference>
<dbReference type="AlphaFoldDB" id="U5ERM7"/>
<dbReference type="InterPro" id="IPR009003">
    <property type="entry name" value="Peptidase_S1_PA"/>
</dbReference>
<evidence type="ECO:0000256" key="1">
    <source>
        <dbReference type="ARBA" id="ARBA00023157"/>
    </source>
</evidence>
<dbReference type="PROSITE" id="PS50240">
    <property type="entry name" value="TRYPSIN_DOM"/>
    <property type="match status" value="1"/>
</dbReference>
<feature type="region of interest" description="Disordered" evidence="4">
    <location>
        <begin position="130"/>
        <end position="149"/>
    </location>
</feature>
<protein>
    <submittedName>
        <fullName evidence="7">Putative hemolymph proteinase 8 hemolymph proteinase 8</fullName>
    </submittedName>
</protein>
<dbReference type="GO" id="GO:0006508">
    <property type="term" value="P:proteolysis"/>
    <property type="evidence" value="ECO:0007669"/>
    <property type="project" value="InterPro"/>
</dbReference>
<comment type="similarity">
    <text evidence="3">Belongs to the peptidase S1 family. CLIP subfamily.</text>
</comment>
<dbReference type="EMBL" id="GANO01003664">
    <property type="protein sequence ID" value="JAB56207.1"/>
    <property type="molecule type" value="mRNA"/>
</dbReference>
<reference evidence="7" key="1">
    <citation type="journal article" date="2014" name="Insect Biochem. Mol. Biol.">
        <title>An insight into the sialome of the frog biting fly, Corethrella appendiculata.</title>
        <authorList>
            <person name="Ribeiro J.M.C."/>
            <person name="Chagas A.C."/>
            <person name="Pham V.M."/>
            <person name="Lounibos L.P."/>
            <person name="Calvo E."/>
        </authorList>
    </citation>
    <scope>NUCLEOTIDE SEQUENCE</scope>
    <source>
        <tissue evidence="7">Salivary glands</tissue>
    </source>
</reference>
<feature type="domain" description="Peptidase S1" evidence="6">
    <location>
        <begin position="145"/>
        <end position="407"/>
    </location>
</feature>
<keyword evidence="1" id="KW-1015">Disulfide bond</keyword>
<dbReference type="Gene3D" id="2.40.10.10">
    <property type="entry name" value="Trypsin-like serine proteases"/>
    <property type="match status" value="2"/>
</dbReference>
<dbReference type="GO" id="GO:0004252">
    <property type="term" value="F:serine-type endopeptidase activity"/>
    <property type="evidence" value="ECO:0007669"/>
    <property type="project" value="InterPro"/>
</dbReference>
<dbReference type="SMART" id="SM00020">
    <property type="entry name" value="Tryp_SPc"/>
    <property type="match status" value="1"/>
</dbReference>
<feature type="signal peptide" evidence="5">
    <location>
        <begin position="1"/>
        <end position="27"/>
    </location>
</feature>
<evidence type="ECO:0000256" key="5">
    <source>
        <dbReference type="SAM" id="SignalP"/>
    </source>
</evidence>
<evidence type="ECO:0000256" key="3">
    <source>
        <dbReference type="ARBA" id="ARBA00024195"/>
    </source>
</evidence>
<feature type="compositionally biased region" description="Low complexity" evidence="4">
    <location>
        <begin position="109"/>
        <end position="119"/>
    </location>
</feature>
<keyword evidence="2" id="KW-0325">Glycoprotein</keyword>
<accession>U5ERM7</accession>
<keyword evidence="5" id="KW-0732">Signal</keyword>
<proteinExistence type="evidence at transcript level"/>
<dbReference type="InterPro" id="IPR001254">
    <property type="entry name" value="Trypsin_dom"/>
</dbReference>
<feature type="compositionally biased region" description="Acidic residues" evidence="4">
    <location>
        <begin position="219"/>
        <end position="233"/>
    </location>
</feature>
<feature type="compositionally biased region" description="Low complexity" evidence="4">
    <location>
        <begin position="130"/>
        <end position="147"/>
    </location>
</feature>
<dbReference type="SUPFAM" id="SSF50494">
    <property type="entry name" value="Trypsin-like serine proteases"/>
    <property type="match status" value="1"/>
</dbReference>
<feature type="compositionally biased region" description="Polar residues" evidence="4">
    <location>
        <begin position="71"/>
        <end position="84"/>
    </location>
</feature>
<dbReference type="PRINTS" id="PR00722">
    <property type="entry name" value="CHYMOTRYPSIN"/>
</dbReference>
<name>U5ERM7_9DIPT</name>